<evidence type="ECO:0000313" key="1">
    <source>
        <dbReference type="EMBL" id="CAF4396625.1"/>
    </source>
</evidence>
<dbReference type="EMBL" id="CAJOAY010027181">
    <property type="protein sequence ID" value="CAF4396625.1"/>
    <property type="molecule type" value="Genomic_DNA"/>
</dbReference>
<dbReference type="AlphaFoldDB" id="A0A820P143"/>
<evidence type="ECO:0000313" key="2">
    <source>
        <dbReference type="Proteomes" id="UP000663881"/>
    </source>
</evidence>
<proteinExistence type="predicted"/>
<name>A0A820P143_9BILA</name>
<reference evidence="1" key="1">
    <citation type="submission" date="2021-02" db="EMBL/GenBank/DDBJ databases">
        <authorList>
            <person name="Nowell W R."/>
        </authorList>
    </citation>
    <scope>NUCLEOTIDE SEQUENCE</scope>
</reference>
<organism evidence="1 2">
    <name type="scientific">Adineta steineri</name>
    <dbReference type="NCBI Taxonomy" id="433720"/>
    <lineage>
        <taxon>Eukaryota</taxon>
        <taxon>Metazoa</taxon>
        <taxon>Spiralia</taxon>
        <taxon>Gnathifera</taxon>
        <taxon>Rotifera</taxon>
        <taxon>Eurotatoria</taxon>
        <taxon>Bdelloidea</taxon>
        <taxon>Adinetida</taxon>
        <taxon>Adinetidae</taxon>
        <taxon>Adineta</taxon>
    </lineage>
</organism>
<dbReference type="Proteomes" id="UP000663881">
    <property type="component" value="Unassembled WGS sequence"/>
</dbReference>
<accession>A0A820P143</accession>
<sequence>MLTRFISTITHHQNITSLRLISTSVLRLGDGDHTRSKAEEKAAADLKTGKEKRWLDTVASDS</sequence>
<protein>
    <submittedName>
        <fullName evidence="1">Uncharacterized protein</fullName>
    </submittedName>
</protein>
<gene>
    <name evidence="1" type="ORF">OKA104_LOCUS51166</name>
</gene>
<comment type="caution">
    <text evidence="1">The sequence shown here is derived from an EMBL/GenBank/DDBJ whole genome shotgun (WGS) entry which is preliminary data.</text>
</comment>
<feature type="non-terminal residue" evidence="1">
    <location>
        <position position="62"/>
    </location>
</feature>